<sequence>SLRESFIKFDKFVRENREKRERAELKVNKQKERQTKITEEIGLLELKLDATVIVRDKMKRYVNDYKKSLMEARKTLADHQNKALQKVEGIGTNMQRMIEEREHKLMSLNNELATLQTKYNRIKAETLKWENVVSQIKSTAADKNLELTQIKLSC</sequence>
<dbReference type="InterPro" id="IPR051147">
    <property type="entry name" value="CFAP_domain-containing"/>
</dbReference>
<dbReference type="InterPro" id="IPR025252">
    <property type="entry name" value="DUF4200"/>
</dbReference>
<dbReference type="AlphaFoldDB" id="A0AA39ETT0"/>
<proteinExistence type="predicted"/>
<name>A0AA39ETT0_9HYME</name>
<protein>
    <recommendedName>
        <fullName evidence="3">DUF4200 domain-containing protein</fullName>
    </recommendedName>
</protein>
<dbReference type="EMBL" id="JAQQBS010002399">
    <property type="protein sequence ID" value="KAK0156764.1"/>
    <property type="molecule type" value="Genomic_DNA"/>
</dbReference>
<evidence type="ECO:0000313" key="4">
    <source>
        <dbReference type="EMBL" id="KAK0156764.1"/>
    </source>
</evidence>
<evidence type="ECO:0000313" key="5">
    <source>
        <dbReference type="Proteomes" id="UP001168990"/>
    </source>
</evidence>
<dbReference type="Pfam" id="PF13863">
    <property type="entry name" value="DUF4200"/>
    <property type="match status" value="1"/>
</dbReference>
<evidence type="ECO:0000256" key="2">
    <source>
        <dbReference type="SAM" id="Coils"/>
    </source>
</evidence>
<keyword evidence="5" id="KW-1185">Reference proteome</keyword>
<reference evidence="4" key="1">
    <citation type="journal article" date="2023" name="bioRxiv">
        <title>Scaffold-level genome assemblies of two parasitoid biocontrol wasps reveal the parthenogenesis mechanism and an associated novel virus.</title>
        <authorList>
            <person name="Inwood S."/>
            <person name="Skelly J."/>
            <person name="Guhlin J."/>
            <person name="Harrop T."/>
            <person name="Goldson S."/>
            <person name="Dearden P."/>
        </authorList>
    </citation>
    <scope>NUCLEOTIDE SEQUENCE</scope>
    <source>
        <strain evidence="4">Irish</strain>
        <tissue evidence="4">Whole body</tissue>
    </source>
</reference>
<accession>A0AA39ETT0</accession>
<reference evidence="4" key="2">
    <citation type="submission" date="2023-03" db="EMBL/GenBank/DDBJ databases">
        <authorList>
            <person name="Inwood S.N."/>
            <person name="Skelly J.G."/>
            <person name="Guhlin J."/>
            <person name="Harrop T.W.R."/>
            <person name="Goldson S.G."/>
            <person name="Dearden P.K."/>
        </authorList>
    </citation>
    <scope>NUCLEOTIDE SEQUENCE</scope>
    <source>
        <strain evidence="4">Irish</strain>
        <tissue evidence="4">Whole body</tissue>
    </source>
</reference>
<dbReference type="Proteomes" id="UP001168990">
    <property type="component" value="Unassembled WGS sequence"/>
</dbReference>
<feature type="non-terminal residue" evidence="4">
    <location>
        <position position="1"/>
    </location>
</feature>
<keyword evidence="1 2" id="KW-0175">Coiled coil</keyword>
<comment type="caution">
    <text evidence="4">The sequence shown here is derived from an EMBL/GenBank/DDBJ whole genome shotgun (WGS) entry which is preliminary data.</text>
</comment>
<gene>
    <name evidence="4" type="ORF">PV328_012340</name>
</gene>
<evidence type="ECO:0000259" key="3">
    <source>
        <dbReference type="Pfam" id="PF13863"/>
    </source>
</evidence>
<feature type="domain" description="DUF4200" evidence="3">
    <location>
        <begin position="2"/>
        <end position="67"/>
    </location>
</feature>
<organism evidence="4 5">
    <name type="scientific">Microctonus aethiopoides</name>
    <dbReference type="NCBI Taxonomy" id="144406"/>
    <lineage>
        <taxon>Eukaryota</taxon>
        <taxon>Metazoa</taxon>
        <taxon>Ecdysozoa</taxon>
        <taxon>Arthropoda</taxon>
        <taxon>Hexapoda</taxon>
        <taxon>Insecta</taxon>
        <taxon>Pterygota</taxon>
        <taxon>Neoptera</taxon>
        <taxon>Endopterygota</taxon>
        <taxon>Hymenoptera</taxon>
        <taxon>Apocrita</taxon>
        <taxon>Ichneumonoidea</taxon>
        <taxon>Braconidae</taxon>
        <taxon>Euphorinae</taxon>
        <taxon>Microctonus</taxon>
    </lineage>
</organism>
<dbReference type="GO" id="GO:0005856">
    <property type="term" value="C:cytoskeleton"/>
    <property type="evidence" value="ECO:0007669"/>
    <property type="project" value="UniProtKB-ARBA"/>
</dbReference>
<feature type="coiled-coil region" evidence="2">
    <location>
        <begin position="13"/>
        <end position="125"/>
    </location>
</feature>
<dbReference type="PANTHER" id="PTHR21683:SF2">
    <property type="entry name" value="COILED-COIL DOMAIN-CONTAINING PROTEIN 42 LIKE-2-LIKE"/>
    <property type="match status" value="1"/>
</dbReference>
<dbReference type="PANTHER" id="PTHR21683">
    <property type="entry name" value="COILED-COIL DOMAIN-CONTAINING PROTEIN 42 LIKE-2-LIKE-RELATED"/>
    <property type="match status" value="1"/>
</dbReference>
<evidence type="ECO:0000256" key="1">
    <source>
        <dbReference type="ARBA" id="ARBA00023054"/>
    </source>
</evidence>